<organism evidence="2 3">
    <name type="scientific">Kalanchoe fedtschenkoi</name>
    <name type="common">Lavender scallops</name>
    <name type="synonym">South American air plant</name>
    <dbReference type="NCBI Taxonomy" id="63787"/>
    <lineage>
        <taxon>Eukaryota</taxon>
        <taxon>Viridiplantae</taxon>
        <taxon>Streptophyta</taxon>
        <taxon>Embryophyta</taxon>
        <taxon>Tracheophyta</taxon>
        <taxon>Spermatophyta</taxon>
        <taxon>Magnoliopsida</taxon>
        <taxon>eudicotyledons</taxon>
        <taxon>Gunneridae</taxon>
        <taxon>Pentapetalae</taxon>
        <taxon>Saxifragales</taxon>
        <taxon>Crassulaceae</taxon>
        <taxon>Kalanchoe</taxon>
    </lineage>
</organism>
<dbReference type="OMA" id="YDSHNFE"/>
<dbReference type="GO" id="GO:0005886">
    <property type="term" value="C:plasma membrane"/>
    <property type="evidence" value="ECO:0007669"/>
    <property type="project" value="InterPro"/>
</dbReference>
<sequence length="186" mass="20696">MGYWQNKVLPKIMKVFDTKAAAAKKAAAAEATKSFDDSKEEISKEFEEKKTELQPKAVEIYEAASPKLKTLVKEPKEAGLKKNSTDVQKFLDELVKIEFPGSKVASETFSKFGASYASGPVFFVFEKVSTFIVTEEKPAEEPATTTTTTTEKEIVTETQPSSTMAKDTHFYRRGWINRASRSLSSS</sequence>
<dbReference type="PANTHER" id="PTHR38522:SF2">
    <property type="entry name" value="PLASMA MEMBRANE-ASSOCIATED CATION-BINDING PROTEIN 1"/>
    <property type="match status" value="1"/>
</dbReference>
<dbReference type="Pfam" id="PF05558">
    <property type="entry name" value="DREPP"/>
    <property type="match status" value="1"/>
</dbReference>
<dbReference type="EnsemblPlants" id="Kaladp0059s0233.1.v1.1">
    <property type="protein sequence ID" value="Kaladp0059s0233.1.v1.1"/>
    <property type="gene ID" value="Kaladp0059s0233.v1.1"/>
</dbReference>
<evidence type="ECO:0000256" key="1">
    <source>
        <dbReference type="SAM" id="MobiDB-lite"/>
    </source>
</evidence>
<dbReference type="AlphaFoldDB" id="A0A7N0UB08"/>
<accession>A0A7N0UB08</accession>
<reference evidence="2" key="1">
    <citation type="submission" date="2021-01" db="UniProtKB">
        <authorList>
            <consortium name="EnsemblPlants"/>
        </authorList>
    </citation>
    <scope>IDENTIFICATION</scope>
</reference>
<protein>
    <recommendedName>
        <fullName evidence="4">Plasma membrane-associated cation-binding protein 1</fullName>
    </recommendedName>
</protein>
<proteinExistence type="predicted"/>
<dbReference type="Proteomes" id="UP000594263">
    <property type="component" value="Unplaced"/>
</dbReference>
<evidence type="ECO:0000313" key="2">
    <source>
        <dbReference type="EnsemblPlants" id="Kaladp0059s0233.1.v1.1"/>
    </source>
</evidence>
<dbReference type="InterPro" id="IPR008469">
    <property type="entry name" value="DREPP"/>
</dbReference>
<evidence type="ECO:0008006" key="4">
    <source>
        <dbReference type="Google" id="ProtNLM"/>
    </source>
</evidence>
<keyword evidence="3" id="KW-1185">Reference proteome</keyword>
<dbReference type="PANTHER" id="PTHR38522">
    <property type="entry name" value="PLASMA MEMBRANE-ASSOCIATED CATION-BINDING PROTEIN 1"/>
    <property type="match status" value="1"/>
</dbReference>
<feature type="region of interest" description="Disordered" evidence="1">
    <location>
        <begin position="137"/>
        <end position="164"/>
    </location>
</feature>
<evidence type="ECO:0000313" key="3">
    <source>
        <dbReference type="Proteomes" id="UP000594263"/>
    </source>
</evidence>
<name>A0A7N0UB08_KALFE</name>
<dbReference type="Gramene" id="Kaladp0059s0233.1.v1.1">
    <property type="protein sequence ID" value="Kaladp0059s0233.1.v1.1"/>
    <property type="gene ID" value="Kaladp0059s0233.v1.1"/>
</dbReference>